<evidence type="ECO:0000256" key="2">
    <source>
        <dbReference type="ARBA" id="ARBA00022670"/>
    </source>
</evidence>
<evidence type="ECO:0000256" key="6">
    <source>
        <dbReference type="SAM" id="Phobius"/>
    </source>
</evidence>
<feature type="compositionally biased region" description="Pro residues" evidence="5">
    <location>
        <begin position="411"/>
        <end position="432"/>
    </location>
</feature>
<keyword evidence="4" id="KW-0788">Thiol protease</keyword>
<evidence type="ECO:0000313" key="9">
    <source>
        <dbReference type="Proteomes" id="UP001519363"/>
    </source>
</evidence>
<proteinExistence type="inferred from homology"/>
<dbReference type="SUPFAM" id="SSF54001">
    <property type="entry name" value="Cysteine proteinases"/>
    <property type="match status" value="1"/>
</dbReference>
<keyword evidence="9" id="KW-1185">Reference proteome</keyword>
<feature type="transmembrane region" description="Helical" evidence="6">
    <location>
        <begin position="37"/>
        <end position="57"/>
    </location>
</feature>
<keyword evidence="6" id="KW-1133">Transmembrane helix</keyword>
<evidence type="ECO:0000259" key="7">
    <source>
        <dbReference type="PROSITE" id="PS51935"/>
    </source>
</evidence>
<evidence type="ECO:0000256" key="4">
    <source>
        <dbReference type="ARBA" id="ARBA00022807"/>
    </source>
</evidence>
<name>A0ABS5AM91_9PSEU</name>
<accession>A0ABS5AM91</accession>
<dbReference type="GO" id="GO:0016787">
    <property type="term" value="F:hydrolase activity"/>
    <property type="evidence" value="ECO:0007669"/>
    <property type="project" value="UniProtKB-KW"/>
</dbReference>
<evidence type="ECO:0000313" key="8">
    <source>
        <dbReference type="EMBL" id="MBP2477690.1"/>
    </source>
</evidence>
<dbReference type="PANTHER" id="PTHR47359:SF3">
    <property type="entry name" value="NLP_P60 DOMAIN-CONTAINING PROTEIN-RELATED"/>
    <property type="match status" value="1"/>
</dbReference>
<feature type="region of interest" description="Disordered" evidence="5">
    <location>
        <begin position="63"/>
        <end position="88"/>
    </location>
</feature>
<protein>
    <submittedName>
        <fullName evidence="8">Cell wall-associated NlpC family hydrolase</fullName>
    </submittedName>
</protein>
<dbReference type="Pfam" id="PF00877">
    <property type="entry name" value="NLPC_P60"/>
    <property type="match status" value="1"/>
</dbReference>
<comment type="similarity">
    <text evidence="1">Belongs to the peptidase C40 family.</text>
</comment>
<feature type="region of interest" description="Disordered" evidence="5">
    <location>
        <begin position="112"/>
        <end position="133"/>
    </location>
</feature>
<keyword evidence="2" id="KW-0645">Protease</keyword>
<dbReference type="PROSITE" id="PS51935">
    <property type="entry name" value="NLPC_P60"/>
    <property type="match status" value="1"/>
</dbReference>
<evidence type="ECO:0000256" key="1">
    <source>
        <dbReference type="ARBA" id="ARBA00007074"/>
    </source>
</evidence>
<dbReference type="EMBL" id="JAGIOO010000001">
    <property type="protein sequence ID" value="MBP2477690.1"/>
    <property type="molecule type" value="Genomic_DNA"/>
</dbReference>
<feature type="domain" description="NlpC/P60" evidence="7">
    <location>
        <begin position="446"/>
        <end position="560"/>
    </location>
</feature>
<keyword evidence="6" id="KW-0812">Transmembrane</keyword>
<comment type="caution">
    <text evidence="8">The sequence shown here is derived from an EMBL/GenBank/DDBJ whole genome shotgun (WGS) entry which is preliminary data.</text>
</comment>
<feature type="compositionally biased region" description="Pro residues" evidence="5">
    <location>
        <begin position="69"/>
        <end position="84"/>
    </location>
</feature>
<evidence type="ECO:0000256" key="3">
    <source>
        <dbReference type="ARBA" id="ARBA00022801"/>
    </source>
</evidence>
<keyword evidence="6" id="KW-0472">Membrane</keyword>
<dbReference type="InterPro" id="IPR051794">
    <property type="entry name" value="PG_Endopeptidase_C40"/>
</dbReference>
<organism evidence="8 9">
    <name type="scientific">Crossiella equi</name>
    <dbReference type="NCBI Taxonomy" id="130796"/>
    <lineage>
        <taxon>Bacteria</taxon>
        <taxon>Bacillati</taxon>
        <taxon>Actinomycetota</taxon>
        <taxon>Actinomycetes</taxon>
        <taxon>Pseudonocardiales</taxon>
        <taxon>Pseudonocardiaceae</taxon>
        <taxon>Crossiella</taxon>
    </lineage>
</organism>
<sequence>MTVRRAFYFTPTEPPTRAEAEITSTVHRLRALPARPLLLGGGLVGGLTALTLALPSIGTPQAVFAEPAPEQPPTPHQPARPDPAPALAVPGPLLAAEASLTRLTSVIEAAEHATRAPDRAAPEKVSQLVNARTPEIQRTRAELAQAAEALRALHTTSAALTLVDRISRAQDRAEALLARATAVLDSGARAQRTVTQRADQARADTARTALDEAERAVHTAETVATALARQGGEVIGETAEQAPARLAQAIHAAAEPLAQARASTVAAEKLARTAGAEATSRASRLAARAGQAQRHVEEQADRLPRLQLDALRQREDVRAENAISAALHAQNAARTVAEDLARLNQHQPRPPDLLAQLQHQIEVADGVLRHAHTAAAEIAPRHDALHRTAQMLLNSARGSLQNTALGLQQQPSPPVATPATPSTPAPLPPAQPLPTKESAPPPSAARDAGARAVQAALTQLGVPYRWGGTTPRGFDCSGLTQWAYRQAGVNIPRTSGAQAVGARIERHQLRPGDLIVWRGHVAMFIGDGRMVEAGNPVQISKVRTSNLGMPFLGFYRPTAR</sequence>
<feature type="compositionally biased region" description="Basic and acidic residues" evidence="5">
    <location>
        <begin position="112"/>
        <end position="122"/>
    </location>
</feature>
<reference evidence="8 9" key="1">
    <citation type="submission" date="2021-03" db="EMBL/GenBank/DDBJ databases">
        <title>Sequencing the genomes of 1000 actinobacteria strains.</title>
        <authorList>
            <person name="Klenk H.-P."/>
        </authorList>
    </citation>
    <scope>NUCLEOTIDE SEQUENCE [LARGE SCALE GENOMIC DNA]</scope>
    <source>
        <strain evidence="8 9">DSM 44580</strain>
    </source>
</reference>
<dbReference type="Proteomes" id="UP001519363">
    <property type="component" value="Unassembled WGS sequence"/>
</dbReference>
<dbReference type="InterPro" id="IPR038765">
    <property type="entry name" value="Papain-like_cys_pep_sf"/>
</dbReference>
<gene>
    <name evidence="8" type="ORF">JOF53_006562</name>
</gene>
<feature type="region of interest" description="Disordered" evidence="5">
    <location>
        <begin position="406"/>
        <end position="451"/>
    </location>
</feature>
<dbReference type="PANTHER" id="PTHR47359">
    <property type="entry name" value="PEPTIDOGLYCAN DL-ENDOPEPTIDASE CWLO"/>
    <property type="match status" value="1"/>
</dbReference>
<keyword evidence="3 8" id="KW-0378">Hydrolase</keyword>
<dbReference type="Gene3D" id="3.90.1720.10">
    <property type="entry name" value="endopeptidase domain like (from Nostoc punctiforme)"/>
    <property type="match status" value="1"/>
</dbReference>
<evidence type="ECO:0000256" key="5">
    <source>
        <dbReference type="SAM" id="MobiDB-lite"/>
    </source>
</evidence>
<dbReference type="InterPro" id="IPR000064">
    <property type="entry name" value="NLP_P60_dom"/>
</dbReference>